<sequence length="133" mass="13839">MPSSVLEGFDPFATHPFTNGNGVLPPPPQPSQYSFPIPSTQKFPQADTSGNPPLSSSYSSQSSSSGSVASMNSNASSPSHSSTSSSPLIHTSSPPPRAQPPIFVPFRQDSSSPDLVLKKAKGSPVKTSSRSRP</sequence>
<keyword evidence="2" id="KW-1185">Reference proteome</keyword>
<protein>
    <submittedName>
        <fullName evidence="1">Uncharacterized protein</fullName>
    </submittedName>
</protein>
<accession>A0ACD3B2P8</accession>
<dbReference type="EMBL" id="ML208288">
    <property type="protein sequence ID" value="TFK72182.1"/>
    <property type="molecule type" value="Genomic_DNA"/>
</dbReference>
<evidence type="ECO:0000313" key="1">
    <source>
        <dbReference type="EMBL" id="TFK72182.1"/>
    </source>
</evidence>
<reference evidence="1 2" key="1">
    <citation type="journal article" date="2019" name="Nat. Ecol. Evol.">
        <title>Megaphylogeny resolves global patterns of mushroom evolution.</title>
        <authorList>
            <person name="Varga T."/>
            <person name="Krizsan K."/>
            <person name="Foldi C."/>
            <person name="Dima B."/>
            <person name="Sanchez-Garcia M."/>
            <person name="Sanchez-Ramirez S."/>
            <person name="Szollosi G.J."/>
            <person name="Szarkandi J.G."/>
            <person name="Papp V."/>
            <person name="Albert L."/>
            <person name="Andreopoulos W."/>
            <person name="Angelini C."/>
            <person name="Antonin V."/>
            <person name="Barry K.W."/>
            <person name="Bougher N.L."/>
            <person name="Buchanan P."/>
            <person name="Buyck B."/>
            <person name="Bense V."/>
            <person name="Catcheside P."/>
            <person name="Chovatia M."/>
            <person name="Cooper J."/>
            <person name="Damon W."/>
            <person name="Desjardin D."/>
            <person name="Finy P."/>
            <person name="Geml J."/>
            <person name="Haridas S."/>
            <person name="Hughes K."/>
            <person name="Justo A."/>
            <person name="Karasinski D."/>
            <person name="Kautmanova I."/>
            <person name="Kiss B."/>
            <person name="Kocsube S."/>
            <person name="Kotiranta H."/>
            <person name="LaButti K.M."/>
            <person name="Lechner B.E."/>
            <person name="Liimatainen K."/>
            <person name="Lipzen A."/>
            <person name="Lukacs Z."/>
            <person name="Mihaltcheva S."/>
            <person name="Morgado L.N."/>
            <person name="Niskanen T."/>
            <person name="Noordeloos M.E."/>
            <person name="Ohm R.A."/>
            <person name="Ortiz-Santana B."/>
            <person name="Ovrebo C."/>
            <person name="Racz N."/>
            <person name="Riley R."/>
            <person name="Savchenko A."/>
            <person name="Shiryaev A."/>
            <person name="Soop K."/>
            <person name="Spirin V."/>
            <person name="Szebenyi C."/>
            <person name="Tomsovsky M."/>
            <person name="Tulloss R.E."/>
            <person name="Uehling J."/>
            <person name="Grigoriev I.V."/>
            <person name="Vagvolgyi C."/>
            <person name="Papp T."/>
            <person name="Martin F.M."/>
            <person name="Miettinen O."/>
            <person name="Hibbett D.S."/>
            <person name="Nagy L.G."/>
        </authorList>
    </citation>
    <scope>NUCLEOTIDE SEQUENCE [LARGE SCALE GENOMIC DNA]</scope>
    <source>
        <strain evidence="1 2">NL-1719</strain>
    </source>
</reference>
<name>A0ACD3B2P8_9AGAR</name>
<organism evidence="1 2">
    <name type="scientific">Pluteus cervinus</name>
    <dbReference type="NCBI Taxonomy" id="181527"/>
    <lineage>
        <taxon>Eukaryota</taxon>
        <taxon>Fungi</taxon>
        <taxon>Dikarya</taxon>
        <taxon>Basidiomycota</taxon>
        <taxon>Agaricomycotina</taxon>
        <taxon>Agaricomycetes</taxon>
        <taxon>Agaricomycetidae</taxon>
        <taxon>Agaricales</taxon>
        <taxon>Pluteineae</taxon>
        <taxon>Pluteaceae</taxon>
        <taxon>Pluteus</taxon>
    </lineage>
</organism>
<gene>
    <name evidence="1" type="ORF">BDN72DRAFT_836575</name>
</gene>
<proteinExistence type="predicted"/>
<evidence type="ECO:0000313" key="2">
    <source>
        <dbReference type="Proteomes" id="UP000308600"/>
    </source>
</evidence>
<dbReference type="Proteomes" id="UP000308600">
    <property type="component" value="Unassembled WGS sequence"/>
</dbReference>